<feature type="compositionally biased region" description="Polar residues" evidence="1">
    <location>
        <begin position="290"/>
        <end position="300"/>
    </location>
</feature>
<dbReference type="Proteomes" id="UP000266841">
    <property type="component" value="Unassembled WGS sequence"/>
</dbReference>
<evidence type="ECO:0000256" key="1">
    <source>
        <dbReference type="SAM" id="MobiDB-lite"/>
    </source>
</evidence>
<evidence type="ECO:0000313" key="3">
    <source>
        <dbReference type="Proteomes" id="UP000266841"/>
    </source>
</evidence>
<accession>K0TKW9</accession>
<feature type="compositionally biased region" description="Basic and acidic residues" evidence="1">
    <location>
        <begin position="302"/>
        <end position="312"/>
    </location>
</feature>
<feature type="region of interest" description="Disordered" evidence="1">
    <location>
        <begin position="215"/>
        <end position="240"/>
    </location>
</feature>
<feature type="compositionally biased region" description="Polar residues" evidence="1">
    <location>
        <begin position="313"/>
        <end position="326"/>
    </location>
</feature>
<feature type="region of interest" description="Disordered" evidence="1">
    <location>
        <begin position="276"/>
        <end position="326"/>
    </location>
</feature>
<reference evidence="2 3" key="1">
    <citation type="journal article" date="2012" name="Genome Biol.">
        <title>Genome and low-iron response of an oceanic diatom adapted to chronic iron limitation.</title>
        <authorList>
            <person name="Lommer M."/>
            <person name="Specht M."/>
            <person name="Roy A.S."/>
            <person name="Kraemer L."/>
            <person name="Andreson R."/>
            <person name="Gutowska M.A."/>
            <person name="Wolf J."/>
            <person name="Bergner S.V."/>
            <person name="Schilhabel M.B."/>
            <person name="Klostermeier U.C."/>
            <person name="Beiko R.G."/>
            <person name="Rosenstiel P."/>
            <person name="Hippler M."/>
            <person name="Laroche J."/>
        </authorList>
    </citation>
    <scope>NUCLEOTIDE SEQUENCE [LARGE SCALE GENOMIC DNA]</scope>
    <source>
        <strain evidence="2 3">CCMP1005</strain>
    </source>
</reference>
<sequence length="766" mass="84807">MSVSPAPNDSAASSGGGRGGLCLGSGSGVERSLASCCMLCSSTTSAIAECNGMQRFFWPPAAGLSRSPLLRARAACAVPLPVEPPPVLGSGYLSRVHIYPTQVESVPGEASKPDSPLTWVKPSYIRLVASLRVWKSGCKLGSKLEKRGSKLVDYLEGAIPELSMQASLARGIVLALATAAGGRLNDRDLKVRSDWDHVSLYGRWRLTNARRTTTGRTVDDRCLRRSSDSSDRGGNRTTAARIARQVTENGNRSRCLINILAGAPYPEKKTRYGAVQQNGFLRPQRPASDSRVTMSDTSTAEHPGEAATEDHSNSGVAHGSTSRSSIDGTFISETAEIRRQLQTSNWPAFARSPNHEQSYLPRKRQAALMSILLLMVLFMMKVPREDERKRQRQDETKALQIELADQPGGSKKNHVAFTGRRILAILDPKTVEHKLVDSGGMLYTSKECPVLQEDHTWAHKLAREAEVLETVSKAFSSGILDGRKILFVGDSVMQQVFGSIDCLAQTAGLREESDRDNRDDPNPDHQMHPFYFRTSRGGTDVFYSRFFGQMLKYHGAFGTTPLAEEFQWMESCRRREPFRYGSNIETGDRGIYIGRIEEYSMGGEARTLSPNDFVVIHGTLHRERDENISNMKQLFSCMEEARSLGQDPGWPHITVLSTLPQHFHTENGEYSSDGANPAIFDGCRESIDLEKFPPYLEEREIFYGKVPLVGHDLHLEHMGNYHVGKRLDHVKAIDCTHWSMPGVPDFVAKSVLDHIQGVAMSESHSK</sequence>
<proteinExistence type="predicted"/>
<keyword evidence="3" id="KW-1185">Reference proteome</keyword>
<gene>
    <name evidence="2" type="ORF">THAOC_03474</name>
</gene>
<feature type="compositionally biased region" description="Basic and acidic residues" evidence="1">
    <location>
        <begin position="217"/>
        <end position="234"/>
    </location>
</feature>
<evidence type="ECO:0000313" key="2">
    <source>
        <dbReference type="EMBL" id="EJK74826.1"/>
    </source>
</evidence>
<comment type="caution">
    <text evidence="2">The sequence shown here is derived from an EMBL/GenBank/DDBJ whole genome shotgun (WGS) entry which is preliminary data.</text>
</comment>
<dbReference type="AlphaFoldDB" id="K0TKW9"/>
<organism evidence="2 3">
    <name type="scientific">Thalassiosira oceanica</name>
    <name type="common">Marine diatom</name>
    <dbReference type="NCBI Taxonomy" id="159749"/>
    <lineage>
        <taxon>Eukaryota</taxon>
        <taxon>Sar</taxon>
        <taxon>Stramenopiles</taxon>
        <taxon>Ochrophyta</taxon>
        <taxon>Bacillariophyta</taxon>
        <taxon>Coscinodiscophyceae</taxon>
        <taxon>Thalassiosirophycidae</taxon>
        <taxon>Thalassiosirales</taxon>
        <taxon>Thalassiosiraceae</taxon>
        <taxon>Thalassiosira</taxon>
    </lineage>
</organism>
<evidence type="ECO:0008006" key="4">
    <source>
        <dbReference type="Google" id="ProtNLM"/>
    </source>
</evidence>
<dbReference type="OrthoDB" id="1103175at2759"/>
<name>K0TKW9_THAOC</name>
<dbReference type="EMBL" id="AGNL01003343">
    <property type="protein sequence ID" value="EJK74826.1"/>
    <property type="molecule type" value="Genomic_DNA"/>
</dbReference>
<protein>
    <recommendedName>
        <fullName evidence="4">SGNH domain-containing protein</fullName>
    </recommendedName>
</protein>